<keyword evidence="6" id="KW-1185">Reference proteome</keyword>
<evidence type="ECO:0000256" key="1">
    <source>
        <dbReference type="ARBA" id="ARBA00022676"/>
    </source>
</evidence>
<dbReference type="SUPFAM" id="SSF53756">
    <property type="entry name" value="UDP-Glycosyltransferase/glycogen phosphorylase"/>
    <property type="match status" value="1"/>
</dbReference>
<feature type="domain" description="Glycosyl transferase family 1" evidence="3">
    <location>
        <begin position="190"/>
        <end position="326"/>
    </location>
</feature>
<sequence>MRICLIASSQFPIREPFAGGLEAHTHATARTLKSRGHDVTLFAAEGSDPALGARSLVPERFTGTECGRRDVSAAPEEWMRQHHAYLGLMLQLAESRDFDVIHNNSIHHLPVAMSSLLKTPMVTTLHTPPTPWLESAVEYSSPRTVFVAVSSATARAWGSVAEASVITNGVDTDQWCPLPGTQRSGAAVWTGRFVPEKAPHLAIDAARRAGVPIILAGPVMDQAYYQAQIAPRLGEDAIYRGHLDHRELHELVASASVAVVSSQWDEPYGLVAAEAMSCGTPVAATPRGGLVEIVGPEGGVLARDDSENALAAAILNALQLPRERVRRYALGALSLNRMVSEYEQLYRALSPVSAAAQDRAGAA</sequence>
<dbReference type="Pfam" id="PF13439">
    <property type="entry name" value="Glyco_transf_4"/>
    <property type="match status" value="1"/>
</dbReference>
<reference evidence="6" key="1">
    <citation type="journal article" date="2019" name="Int. J. Syst. Evol. Microbiol.">
        <title>The Global Catalogue of Microorganisms (GCM) 10K type strain sequencing project: providing services to taxonomists for standard genome sequencing and annotation.</title>
        <authorList>
            <consortium name="The Broad Institute Genomics Platform"/>
            <consortium name="The Broad Institute Genome Sequencing Center for Infectious Disease"/>
            <person name="Wu L."/>
            <person name="Ma J."/>
        </authorList>
    </citation>
    <scope>NUCLEOTIDE SEQUENCE [LARGE SCALE GENOMIC DNA]</scope>
    <source>
        <strain evidence="6">JCM 19129</strain>
    </source>
</reference>
<proteinExistence type="predicted"/>
<evidence type="ECO:0000259" key="4">
    <source>
        <dbReference type="Pfam" id="PF13439"/>
    </source>
</evidence>
<organism evidence="5 6">
    <name type="scientific">Nesterenkonia rhizosphaerae</name>
    <dbReference type="NCBI Taxonomy" id="1348272"/>
    <lineage>
        <taxon>Bacteria</taxon>
        <taxon>Bacillati</taxon>
        <taxon>Actinomycetota</taxon>
        <taxon>Actinomycetes</taxon>
        <taxon>Micrococcales</taxon>
        <taxon>Micrococcaceae</taxon>
        <taxon>Nesterenkonia</taxon>
    </lineage>
</organism>
<keyword evidence="1" id="KW-0328">Glycosyltransferase</keyword>
<evidence type="ECO:0000313" key="6">
    <source>
        <dbReference type="Proteomes" id="UP001500368"/>
    </source>
</evidence>
<dbReference type="InterPro" id="IPR001296">
    <property type="entry name" value="Glyco_trans_1"/>
</dbReference>
<evidence type="ECO:0000259" key="3">
    <source>
        <dbReference type="Pfam" id="PF00534"/>
    </source>
</evidence>
<evidence type="ECO:0000256" key="2">
    <source>
        <dbReference type="ARBA" id="ARBA00022679"/>
    </source>
</evidence>
<dbReference type="RefSeq" id="WP_345477660.1">
    <property type="nucleotide sequence ID" value="NZ_BAABLW010000007.1"/>
</dbReference>
<dbReference type="Proteomes" id="UP001500368">
    <property type="component" value="Unassembled WGS sequence"/>
</dbReference>
<dbReference type="PANTHER" id="PTHR12526">
    <property type="entry name" value="GLYCOSYLTRANSFERASE"/>
    <property type="match status" value="1"/>
</dbReference>
<dbReference type="Pfam" id="PF00534">
    <property type="entry name" value="Glycos_transf_1"/>
    <property type="match status" value="1"/>
</dbReference>
<evidence type="ECO:0000313" key="5">
    <source>
        <dbReference type="EMBL" id="GAA4921434.1"/>
    </source>
</evidence>
<dbReference type="Gene3D" id="3.40.50.2000">
    <property type="entry name" value="Glycogen Phosphorylase B"/>
    <property type="match status" value="2"/>
</dbReference>
<accession>A0ABP9G6M1</accession>
<keyword evidence="2" id="KW-0808">Transferase</keyword>
<dbReference type="EMBL" id="BAABLW010000007">
    <property type="protein sequence ID" value="GAA4921434.1"/>
    <property type="molecule type" value="Genomic_DNA"/>
</dbReference>
<gene>
    <name evidence="5" type="ORF">GCM10025790_17440</name>
</gene>
<comment type="caution">
    <text evidence="5">The sequence shown here is derived from an EMBL/GenBank/DDBJ whole genome shotgun (WGS) entry which is preliminary data.</text>
</comment>
<protein>
    <submittedName>
        <fullName evidence="5">Glycosyltransferase family 4 protein</fullName>
    </submittedName>
</protein>
<name>A0ABP9G6M1_9MICC</name>
<dbReference type="InterPro" id="IPR028098">
    <property type="entry name" value="Glyco_trans_4-like_N"/>
</dbReference>
<feature type="domain" description="Glycosyltransferase subfamily 4-like N-terminal" evidence="4">
    <location>
        <begin position="19"/>
        <end position="174"/>
    </location>
</feature>
<dbReference type="PANTHER" id="PTHR12526:SF595">
    <property type="entry name" value="BLL5217 PROTEIN"/>
    <property type="match status" value="1"/>
</dbReference>